<dbReference type="AlphaFoldDB" id="A0AAD7CLJ7"/>
<evidence type="ECO:0000313" key="3">
    <source>
        <dbReference type="EMBL" id="KAJ7651876.1"/>
    </source>
</evidence>
<evidence type="ECO:0000259" key="2">
    <source>
        <dbReference type="Pfam" id="PF20152"/>
    </source>
</evidence>
<keyword evidence="1" id="KW-1133">Transmembrane helix</keyword>
<name>A0AAD7CLJ7_MYCRO</name>
<feature type="transmembrane region" description="Helical" evidence="1">
    <location>
        <begin position="164"/>
        <end position="186"/>
    </location>
</feature>
<dbReference type="EMBL" id="JARKIE010000355">
    <property type="protein sequence ID" value="KAJ7651876.1"/>
    <property type="molecule type" value="Genomic_DNA"/>
</dbReference>
<feature type="transmembrane region" description="Helical" evidence="1">
    <location>
        <begin position="90"/>
        <end position="111"/>
    </location>
</feature>
<reference evidence="3" key="1">
    <citation type="submission" date="2023-03" db="EMBL/GenBank/DDBJ databases">
        <title>Massive genome expansion in bonnet fungi (Mycena s.s.) driven by repeated elements and novel gene families across ecological guilds.</title>
        <authorList>
            <consortium name="Lawrence Berkeley National Laboratory"/>
            <person name="Harder C.B."/>
            <person name="Miyauchi S."/>
            <person name="Viragh M."/>
            <person name="Kuo A."/>
            <person name="Thoen E."/>
            <person name="Andreopoulos B."/>
            <person name="Lu D."/>
            <person name="Skrede I."/>
            <person name="Drula E."/>
            <person name="Henrissat B."/>
            <person name="Morin E."/>
            <person name="Kohler A."/>
            <person name="Barry K."/>
            <person name="LaButti K."/>
            <person name="Morin E."/>
            <person name="Salamov A."/>
            <person name="Lipzen A."/>
            <person name="Mereny Z."/>
            <person name="Hegedus B."/>
            <person name="Baldrian P."/>
            <person name="Stursova M."/>
            <person name="Weitz H."/>
            <person name="Taylor A."/>
            <person name="Grigoriev I.V."/>
            <person name="Nagy L.G."/>
            <person name="Martin F."/>
            <person name="Kauserud H."/>
        </authorList>
    </citation>
    <scope>NUCLEOTIDE SEQUENCE</scope>
    <source>
        <strain evidence="3">CBHHK067</strain>
    </source>
</reference>
<evidence type="ECO:0000313" key="4">
    <source>
        <dbReference type="Proteomes" id="UP001221757"/>
    </source>
</evidence>
<proteinExistence type="predicted"/>
<keyword evidence="1" id="KW-0472">Membrane</keyword>
<dbReference type="PANTHER" id="PTHR40465">
    <property type="entry name" value="CHROMOSOME 1, WHOLE GENOME SHOTGUN SEQUENCE"/>
    <property type="match status" value="1"/>
</dbReference>
<organism evidence="3 4">
    <name type="scientific">Mycena rosella</name>
    <name type="common">Pink bonnet</name>
    <name type="synonym">Agaricus rosellus</name>
    <dbReference type="NCBI Taxonomy" id="1033263"/>
    <lineage>
        <taxon>Eukaryota</taxon>
        <taxon>Fungi</taxon>
        <taxon>Dikarya</taxon>
        <taxon>Basidiomycota</taxon>
        <taxon>Agaricomycotina</taxon>
        <taxon>Agaricomycetes</taxon>
        <taxon>Agaricomycetidae</taxon>
        <taxon>Agaricales</taxon>
        <taxon>Marasmiineae</taxon>
        <taxon>Mycenaceae</taxon>
        <taxon>Mycena</taxon>
    </lineage>
</organism>
<keyword evidence="4" id="KW-1185">Reference proteome</keyword>
<dbReference type="InterPro" id="IPR045339">
    <property type="entry name" value="DUF6534"/>
</dbReference>
<comment type="caution">
    <text evidence="3">The sequence shown here is derived from an EMBL/GenBank/DDBJ whole genome shotgun (WGS) entry which is preliminary data.</text>
</comment>
<feature type="domain" description="DUF6534" evidence="2">
    <location>
        <begin position="171"/>
        <end position="259"/>
    </location>
</feature>
<sequence length="314" mass="33686">MDSSTMESFDVGKLTIPLFIGTVMNWGLLGALLVQVYLYFIAFPNDRPFSKVLVVAVTLAELLQTMSDSRDTIQTFGSGWGNPAVLDDVGWAWFSVPVLGSSIASAGQMFFAWRIYIIGGSLVIPAVIGAVTTVQLGAGIWTGILIGRAGRFSRLQFSGMKPPVAWLSATALADLVVVGGTVFYILKARQPGFRRDTDIALFRIIKVTAETGLLCAAFALIDLALFVAYNGDNTHLAVCIWLSKVYSNSIMAILNSRAHIGHEPAPNATARLTDIVFYSAHTALQVNVETSSTITHDSGTIARSAVGKDEVHAV</sequence>
<gene>
    <name evidence="3" type="ORF">B0H17DRAFT_410182</name>
</gene>
<dbReference type="Proteomes" id="UP001221757">
    <property type="component" value="Unassembled WGS sequence"/>
</dbReference>
<dbReference type="PANTHER" id="PTHR40465:SF1">
    <property type="entry name" value="DUF6534 DOMAIN-CONTAINING PROTEIN"/>
    <property type="match status" value="1"/>
</dbReference>
<dbReference type="Pfam" id="PF20152">
    <property type="entry name" value="DUF6534"/>
    <property type="match status" value="1"/>
</dbReference>
<feature type="transmembrane region" description="Helical" evidence="1">
    <location>
        <begin position="123"/>
        <end position="144"/>
    </location>
</feature>
<evidence type="ECO:0000256" key="1">
    <source>
        <dbReference type="SAM" id="Phobius"/>
    </source>
</evidence>
<feature type="transmembrane region" description="Helical" evidence="1">
    <location>
        <begin position="207"/>
        <end position="229"/>
    </location>
</feature>
<accession>A0AAD7CLJ7</accession>
<feature type="transmembrane region" description="Helical" evidence="1">
    <location>
        <begin position="16"/>
        <end position="40"/>
    </location>
</feature>
<keyword evidence="1" id="KW-0812">Transmembrane</keyword>
<protein>
    <recommendedName>
        <fullName evidence="2">DUF6534 domain-containing protein</fullName>
    </recommendedName>
</protein>